<sequence length="257" mass="26992">MRVARLKLDSVAASAIDLARAAAVESGGKGAVGEHVGVVAEGERVVTHSFACLLAGYPDWYWAVTLVRASRARTATVNEVVLLPHTDALLAPAWVPWERRIQPGDIGPGMLMATPDNDPRLEPGFAATDLPADADPAEWAQLRSTVAELGLGRERVLSAAGRDAAAERWLSGAPGNGDESSRHAPATCSSCGYFVPLRGSLGTLFGACANEYSPSDARVVSLEHGCGGHSDVVAAERARELPAPVFDTIGIDEQLFD</sequence>
<reference evidence="1" key="1">
    <citation type="submission" date="2021-03" db="EMBL/GenBank/DDBJ databases">
        <title>Human Oral Microbial Genomes.</title>
        <authorList>
            <person name="Johnston C.D."/>
            <person name="Chen T."/>
            <person name="Dewhirst F.E."/>
        </authorList>
    </citation>
    <scope>NUCLEOTIDE SEQUENCE</scope>
    <source>
        <strain evidence="1">F0714</strain>
    </source>
</reference>
<organism evidence="1 2">
    <name type="scientific">Arachnia propionica</name>
    <dbReference type="NCBI Taxonomy" id="1750"/>
    <lineage>
        <taxon>Bacteria</taxon>
        <taxon>Bacillati</taxon>
        <taxon>Actinomycetota</taxon>
        <taxon>Actinomycetes</taxon>
        <taxon>Propionibacteriales</taxon>
        <taxon>Propionibacteriaceae</taxon>
        <taxon>Arachnia</taxon>
    </lineage>
</organism>
<accession>A0AB37I041</accession>
<dbReference type="Proteomes" id="UP000677180">
    <property type="component" value="Chromosome"/>
</dbReference>
<evidence type="ECO:0000313" key="2">
    <source>
        <dbReference type="Proteomes" id="UP000677180"/>
    </source>
</evidence>
<dbReference type="AlphaFoldDB" id="A0AB37I041"/>
<dbReference type="EMBL" id="CP072385">
    <property type="protein sequence ID" value="QUC10518.1"/>
    <property type="molecule type" value="Genomic_DNA"/>
</dbReference>
<gene>
    <name evidence="1" type="ORF">J5A53_12130</name>
</gene>
<protein>
    <submittedName>
        <fullName evidence="1">DUF3027 domain-containing protein</fullName>
    </submittedName>
</protein>
<dbReference type="Pfam" id="PF11228">
    <property type="entry name" value="DUF3027"/>
    <property type="match status" value="1"/>
</dbReference>
<evidence type="ECO:0000313" key="1">
    <source>
        <dbReference type="EMBL" id="QUC10518.1"/>
    </source>
</evidence>
<name>A0AB37I041_9ACTN</name>
<proteinExistence type="predicted"/>
<dbReference type="InterPro" id="IPR021391">
    <property type="entry name" value="DUF3027"/>
</dbReference>